<dbReference type="EMBL" id="LS398110">
    <property type="protein sequence ID" value="SPP93239.1"/>
    <property type="molecule type" value="Genomic_DNA"/>
</dbReference>
<evidence type="ECO:0000313" key="6">
    <source>
        <dbReference type="EMBL" id="MBP0116550.1"/>
    </source>
</evidence>
<gene>
    <name evidence="7" type="ORF">BRAD3257_2158</name>
    <name evidence="6" type="ORF">JWS04_36970</name>
</gene>
<keyword evidence="1 4" id="KW-0597">Phosphoprotein</keyword>
<evidence type="ECO:0000256" key="4">
    <source>
        <dbReference type="PROSITE-ProRule" id="PRU00169"/>
    </source>
</evidence>
<dbReference type="Proteomes" id="UP000246085">
    <property type="component" value="Chromosome BRAD3257"/>
</dbReference>
<dbReference type="InterPro" id="IPR050595">
    <property type="entry name" value="Bact_response_regulator"/>
</dbReference>
<dbReference type="EMBL" id="JAGIKT010000156">
    <property type="protein sequence ID" value="MBP0116550.1"/>
    <property type="molecule type" value="Genomic_DNA"/>
</dbReference>
<dbReference type="RefSeq" id="WP_122401615.1">
    <property type="nucleotide sequence ID" value="NZ_JAGIKT010000156.1"/>
</dbReference>
<keyword evidence="3" id="KW-0804">Transcription</keyword>
<evidence type="ECO:0000256" key="3">
    <source>
        <dbReference type="ARBA" id="ARBA00023163"/>
    </source>
</evidence>
<keyword evidence="9" id="KW-1185">Reference proteome</keyword>
<protein>
    <submittedName>
        <fullName evidence="7">Response regulator</fullName>
    </submittedName>
</protein>
<dbReference type="PANTHER" id="PTHR44591:SF3">
    <property type="entry name" value="RESPONSE REGULATORY DOMAIN-CONTAINING PROTEIN"/>
    <property type="match status" value="1"/>
</dbReference>
<evidence type="ECO:0000313" key="8">
    <source>
        <dbReference type="Proteomes" id="UP000246085"/>
    </source>
</evidence>
<evidence type="ECO:0000313" key="9">
    <source>
        <dbReference type="Proteomes" id="UP000669317"/>
    </source>
</evidence>
<feature type="domain" description="Response regulatory" evidence="5">
    <location>
        <begin position="8"/>
        <end position="118"/>
    </location>
</feature>
<sequence length="134" mass="14521">MAKMSGTRVLLVEDEALVALMIEDMLEELGLKVVASAAHVKKACELATTTSFDLALLDVNLAGERVFPVARIVRERKIPILFSTGYGAPSLEEEFRDAPAIGKPFSVDQLDQKLRALLSAGDQTLYDGGGDRRS</sequence>
<dbReference type="PANTHER" id="PTHR44591">
    <property type="entry name" value="STRESS RESPONSE REGULATOR PROTEIN 1"/>
    <property type="match status" value="1"/>
</dbReference>
<dbReference type="SMART" id="SM00448">
    <property type="entry name" value="REC"/>
    <property type="match status" value="1"/>
</dbReference>
<evidence type="ECO:0000313" key="7">
    <source>
        <dbReference type="EMBL" id="SPP93239.1"/>
    </source>
</evidence>
<dbReference type="InterPro" id="IPR001789">
    <property type="entry name" value="Sig_transdc_resp-reg_receiver"/>
</dbReference>
<dbReference type="InterPro" id="IPR011006">
    <property type="entry name" value="CheY-like_superfamily"/>
</dbReference>
<accession>A0A2U3PVU1</accession>
<proteinExistence type="predicted"/>
<name>A0A2U3PVU1_9BRAD</name>
<dbReference type="AlphaFoldDB" id="A0A2U3PVU1"/>
<dbReference type="SUPFAM" id="SSF52172">
    <property type="entry name" value="CheY-like"/>
    <property type="match status" value="1"/>
</dbReference>
<dbReference type="Proteomes" id="UP000669317">
    <property type="component" value="Unassembled WGS sequence"/>
</dbReference>
<dbReference type="PROSITE" id="PS50110">
    <property type="entry name" value="RESPONSE_REGULATORY"/>
    <property type="match status" value="1"/>
</dbReference>
<dbReference type="Gene3D" id="3.40.50.2300">
    <property type="match status" value="1"/>
</dbReference>
<dbReference type="GO" id="GO:0000160">
    <property type="term" value="P:phosphorelay signal transduction system"/>
    <property type="evidence" value="ECO:0007669"/>
    <property type="project" value="InterPro"/>
</dbReference>
<reference evidence="6 9" key="2">
    <citation type="submission" date="2021-03" db="EMBL/GenBank/DDBJ databases">
        <title>Genome Sequence of Bradyrhizobium vignae strain ISRA400.</title>
        <authorList>
            <person name="Tisa L.S."/>
            <person name="Svistoonoff S."/>
            <person name="Hocher V."/>
            <person name="Fall S."/>
            <person name="Zaiya A."/>
            <person name="Naing D."/>
            <person name="Niang N."/>
            <person name="Diouf A."/>
            <person name="Dasylva M.C."/>
            <person name="Toure O."/>
            <person name="Gueye M."/>
            <person name="Gully D."/>
            <person name="Tisseyre P."/>
            <person name="Simpson S."/>
            <person name="Morris K."/>
            <person name="Thomas W.K."/>
        </authorList>
    </citation>
    <scope>NUCLEOTIDE SEQUENCE [LARGE SCALE GENOMIC DNA]</scope>
    <source>
        <strain evidence="6 9">ISRA400</strain>
    </source>
</reference>
<reference evidence="7 8" key="1">
    <citation type="submission" date="2018-03" db="EMBL/GenBank/DDBJ databases">
        <authorList>
            <person name="Gully D."/>
        </authorList>
    </citation>
    <scope>NUCLEOTIDE SEQUENCE [LARGE SCALE GENOMIC DNA]</scope>
    <source>
        <strain evidence="7">ORS3257</strain>
    </source>
</reference>
<evidence type="ECO:0000259" key="5">
    <source>
        <dbReference type="PROSITE" id="PS50110"/>
    </source>
</evidence>
<evidence type="ECO:0000256" key="2">
    <source>
        <dbReference type="ARBA" id="ARBA00023015"/>
    </source>
</evidence>
<organism evidence="7 8">
    <name type="scientific">Bradyrhizobium vignae</name>
    <dbReference type="NCBI Taxonomy" id="1549949"/>
    <lineage>
        <taxon>Bacteria</taxon>
        <taxon>Pseudomonadati</taxon>
        <taxon>Pseudomonadota</taxon>
        <taxon>Alphaproteobacteria</taxon>
        <taxon>Hyphomicrobiales</taxon>
        <taxon>Nitrobacteraceae</taxon>
        <taxon>Bradyrhizobium</taxon>
    </lineage>
</organism>
<feature type="modified residue" description="4-aspartylphosphate" evidence="4">
    <location>
        <position position="58"/>
    </location>
</feature>
<keyword evidence="2" id="KW-0805">Transcription regulation</keyword>
<dbReference type="KEGG" id="bvz:BRAD3257_2158"/>
<evidence type="ECO:0000256" key="1">
    <source>
        <dbReference type="ARBA" id="ARBA00022553"/>
    </source>
</evidence>
<dbReference type="Pfam" id="PF00072">
    <property type="entry name" value="Response_reg"/>
    <property type="match status" value="1"/>
</dbReference>